<dbReference type="PANTHER" id="PTHR35161:SF4">
    <property type="entry name" value="OS02G0303100 PROTEIN"/>
    <property type="match status" value="1"/>
</dbReference>
<dbReference type="HOGENOM" id="CLU_058130_1_0_1"/>
<reference evidence="1 2" key="1">
    <citation type="journal article" date="2005" name="PLoS Biol.">
        <title>The genomes of Oryza sativa: a history of duplications.</title>
        <authorList>
            <person name="Yu J."/>
            <person name="Wang J."/>
            <person name="Lin W."/>
            <person name="Li S."/>
            <person name="Li H."/>
            <person name="Zhou J."/>
            <person name="Ni P."/>
            <person name="Dong W."/>
            <person name="Hu S."/>
            <person name="Zeng C."/>
            <person name="Zhang J."/>
            <person name="Zhang Y."/>
            <person name="Li R."/>
            <person name="Xu Z."/>
            <person name="Li S."/>
            <person name="Li X."/>
            <person name="Zheng H."/>
            <person name="Cong L."/>
            <person name="Lin L."/>
            <person name="Yin J."/>
            <person name="Geng J."/>
            <person name="Li G."/>
            <person name="Shi J."/>
            <person name="Liu J."/>
            <person name="Lv H."/>
            <person name="Li J."/>
            <person name="Wang J."/>
            <person name="Deng Y."/>
            <person name="Ran L."/>
            <person name="Shi X."/>
            <person name="Wang X."/>
            <person name="Wu Q."/>
            <person name="Li C."/>
            <person name="Ren X."/>
            <person name="Wang J."/>
            <person name="Wang X."/>
            <person name="Li D."/>
            <person name="Liu D."/>
            <person name="Zhang X."/>
            <person name="Ji Z."/>
            <person name="Zhao W."/>
            <person name="Sun Y."/>
            <person name="Zhang Z."/>
            <person name="Bao J."/>
            <person name="Han Y."/>
            <person name="Dong L."/>
            <person name="Ji J."/>
            <person name="Chen P."/>
            <person name="Wu S."/>
            <person name="Liu J."/>
            <person name="Xiao Y."/>
            <person name="Bu D."/>
            <person name="Tan J."/>
            <person name="Yang L."/>
            <person name="Ye C."/>
            <person name="Zhang J."/>
            <person name="Xu J."/>
            <person name="Zhou Y."/>
            <person name="Yu Y."/>
            <person name="Zhang B."/>
            <person name="Zhuang S."/>
            <person name="Wei H."/>
            <person name="Liu B."/>
            <person name="Lei M."/>
            <person name="Yu H."/>
            <person name="Li Y."/>
            <person name="Xu H."/>
            <person name="Wei S."/>
            <person name="He X."/>
            <person name="Fang L."/>
            <person name="Zhang Z."/>
            <person name="Zhang Y."/>
            <person name="Huang X."/>
            <person name="Su Z."/>
            <person name="Tong W."/>
            <person name="Li J."/>
            <person name="Tong Z."/>
            <person name="Li S."/>
            <person name="Ye J."/>
            <person name="Wang L."/>
            <person name="Fang L."/>
            <person name="Lei T."/>
            <person name="Chen C."/>
            <person name="Chen H."/>
            <person name="Xu Z."/>
            <person name="Li H."/>
            <person name="Huang H."/>
            <person name="Zhang F."/>
            <person name="Xu H."/>
            <person name="Li N."/>
            <person name="Zhao C."/>
            <person name="Li S."/>
            <person name="Dong L."/>
            <person name="Huang Y."/>
            <person name="Li L."/>
            <person name="Xi Y."/>
            <person name="Qi Q."/>
            <person name="Li W."/>
            <person name="Zhang B."/>
            <person name="Hu W."/>
            <person name="Zhang Y."/>
            <person name="Tian X."/>
            <person name="Jiao Y."/>
            <person name="Liang X."/>
            <person name="Jin J."/>
            <person name="Gao L."/>
            <person name="Zheng W."/>
            <person name="Hao B."/>
            <person name="Liu S."/>
            <person name="Wang W."/>
            <person name="Yuan L."/>
            <person name="Cao M."/>
            <person name="McDermott J."/>
            <person name="Samudrala R."/>
            <person name="Wang J."/>
            <person name="Wong G.K."/>
            <person name="Yang H."/>
        </authorList>
    </citation>
    <scope>NUCLEOTIDE SEQUENCE [LARGE SCALE GENOMIC DNA]</scope>
    <source>
        <strain evidence="2">cv. 93-11</strain>
    </source>
</reference>
<dbReference type="EMBL" id="CM000127">
    <property type="protein sequence ID" value="EAY85497.1"/>
    <property type="molecule type" value="Genomic_DNA"/>
</dbReference>
<dbReference type="OMA" id="LDWYNKL"/>
<keyword evidence="2" id="KW-1185">Reference proteome</keyword>
<dbReference type="AlphaFoldDB" id="A2X3T7"/>
<evidence type="ECO:0000313" key="1">
    <source>
        <dbReference type="EMBL" id="EAY85497.1"/>
    </source>
</evidence>
<gene>
    <name evidence="1" type="ORF">OsI_06877</name>
</gene>
<accession>A2X3T7</accession>
<evidence type="ECO:0000313" key="2">
    <source>
        <dbReference type="Proteomes" id="UP000007015"/>
    </source>
</evidence>
<dbReference type="PANTHER" id="PTHR35161">
    <property type="entry name" value="OS02G0303100 PROTEIN"/>
    <property type="match status" value="1"/>
</dbReference>
<proteinExistence type="predicted"/>
<protein>
    <submittedName>
        <fullName evidence="1">Uncharacterized protein</fullName>
    </submittedName>
</protein>
<dbReference type="Gramene" id="BGIOSGA008030-TA">
    <property type="protein sequence ID" value="BGIOSGA008030-PA"/>
    <property type="gene ID" value="BGIOSGA008030"/>
</dbReference>
<organism evidence="1 2">
    <name type="scientific">Oryza sativa subsp. indica</name>
    <name type="common">Rice</name>
    <dbReference type="NCBI Taxonomy" id="39946"/>
    <lineage>
        <taxon>Eukaryota</taxon>
        <taxon>Viridiplantae</taxon>
        <taxon>Streptophyta</taxon>
        <taxon>Embryophyta</taxon>
        <taxon>Tracheophyta</taxon>
        <taxon>Spermatophyta</taxon>
        <taxon>Magnoliopsida</taxon>
        <taxon>Liliopsida</taxon>
        <taxon>Poales</taxon>
        <taxon>Poaceae</taxon>
        <taxon>BOP clade</taxon>
        <taxon>Oryzoideae</taxon>
        <taxon>Oryzeae</taxon>
        <taxon>Oryzinae</taxon>
        <taxon>Oryza</taxon>
        <taxon>Oryza sativa</taxon>
    </lineage>
</organism>
<name>A2X3T7_ORYSI</name>
<dbReference type="Proteomes" id="UP000007015">
    <property type="component" value="Chromosome 2"/>
</dbReference>
<sequence length="308" mass="35622">MSQNFKSYSWICLTFGSDCGIISDLGSSTMGQLSATTVTIAQYTAITTMMHKNKMLIGEHRKVRGKHNYLTEKAKLLLRTILAALHFLHEDDKCPKKITKSDIFVKNGRAELNAVDLCKKEDDMILQNYKEVHEIIMETVFQQNSKDIPEDVMHLLRLMTSRATAIDMKYVIYTHACLVPLENREAFFMKMYKQITKVLPEDKPTAHKKILQALPYALDWYNKLQGNSLLEELFMWKENDSRKGITCFLNSYRNATTHDMDNYCTGNGYTSDDYQLVLWVTFPMLLPRMQEELEKAGHLKILKLHSMA</sequence>